<evidence type="ECO:0000256" key="6">
    <source>
        <dbReference type="ARBA" id="ARBA00023128"/>
    </source>
</evidence>
<feature type="region of interest" description="Disordered" evidence="9">
    <location>
        <begin position="988"/>
        <end position="1011"/>
    </location>
</feature>
<gene>
    <name evidence="10" type="ORF">RDB_LOCUS86887</name>
</gene>
<dbReference type="Proteomes" id="UP000663888">
    <property type="component" value="Unassembled WGS sequence"/>
</dbReference>
<evidence type="ECO:0000256" key="7">
    <source>
        <dbReference type="ARBA" id="ARBA00023186"/>
    </source>
</evidence>
<feature type="compositionally biased region" description="Low complexity" evidence="9">
    <location>
        <begin position="143"/>
        <end position="165"/>
    </location>
</feature>
<keyword evidence="7" id="KW-0143">Chaperone</keyword>
<name>A0A8H3BLV9_9AGAM</name>
<evidence type="ECO:0000256" key="2">
    <source>
        <dbReference type="ARBA" id="ARBA00009949"/>
    </source>
</evidence>
<feature type="compositionally biased region" description="Low complexity" evidence="9">
    <location>
        <begin position="775"/>
        <end position="788"/>
    </location>
</feature>
<comment type="function">
    <text evidence="8">Assembly factor required for Rieske Fe-S protein RIP1 incorporation into the cytochrome b-c1 (CIII) complex. Functions as a chaperone, binding to this subunit within the mitochondrial matrix and stabilizing it prior to its translocation and insertion into the late CIII dimeric intermediate within the mitochondrial inner membrane. Modulates the mitochondrial matrix zinc pool.</text>
</comment>
<comment type="caution">
    <text evidence="10">The sequence shown here is derived from an EMBL/GenBank/DDBJ whole genome shotgun (WGS) entry which is preliminary data.</text>
</comment>
<dbReference type="InterPro" id="IPR050435">
    <property type="entry name" value="MZM1/LYRM7"/>
</dbReference>
<feature type="compositionally biased region" description="Basic residues" evidence="9">
    <location>
        <begin position="764"/>
        <end position="774"/>
    </location>
</feature>
<accession>A0A8H3BLV9</accession>
<evidence type="ECO:0000256" key="4">
    <source>
        <dbReference type="ARBA" id="ARBA00015108"/>
    </source>
</evidence>
<feature type="region of interest" description="Disordered" evidence="9">
    <location>
        <begin position="103"/>
        <end position="175"/>
    </location>
</feature>
<feature type="compositionally biased region" description="Polar residues" evidence="9">
    <location>
        <begin position="752"/>
        <end position="763"/>
    </location>
</feature>
<evidence type="ECO:0000256" key="3">
    <source>
        <dbReference type="ARBA" id="ARBA00011589"/>
    </source>
</evidence>
<feature type="compositionally biased region" description="Polar residues" evidence="9">
    <location>
        <begin position="995"/>
        <end position="1011"/>
    </location>
</feature>
<dbReference type="GO" id="GO:0044183">
    <property type="term" value="F:protein folding chaperone"/>
    <property type="evidence" value="ECO:0007669"/>
    <property type="project" value="TreeGrafter"/>
</dbReference>
<dbReference type="GO" id="GO:0005759">
    <property type="term" value="C:mitochondrial matrix"/>
    <property type="evidence" value="ECO:0007669"/>
    <property type="project" value="UniProtKB-SubCell"/>
</dbReference>
<dbReference type="PANTHER" id="PTHR46749:SF1">
    <property type="entry name" value="COMPLEX III ASSEMBLY FACTOR LYRM7"/>
    <property type="match status" value="1"/>
</dbReference>
<proteinExistence type="inferred from homology"/>
<organism evidence="10 11">
    <name type="scientific">Rhizoctonia solani</name>
    <dbReference type="NCBI Taxonomy" id="456999"/>
    <lineage>
        <taxon>Eukaryota</taxon>
        <taxon>Fungi</taxon>
        <taxon>Dikarya</taxon>
        <taxon>Basidiomycota</taxon>
        <taxon>Agaricomycotina</taxon>
        <taxon>Agaricomycetes</taxon>
        <taxon>Cantharellales</taxon>
        <taxon>Ceratobasidiaceae</taxon>
        <taxon>Rhizoctonia</taxon>
    </lineage>
</organism>
<feature type="region of interest" description="Disordered" evidence="9">
    <location>
        <begin position="752"/>
        <end position="812"/>
    </location>
</feature>
<reference evidence="10" key="1">
    <citation type="submission" date="2021-01" db="EMBL/GenBank/DDBJ databases">
        <authorList>
            <person name="Kaushik A."/>
        </authorList>
    </citation>
    <scope>NUCLEOTIDE SEQUENCE</scope>
    <source>
        <strain evidence="10">AG4-R118</strain>
    </source>
</reference>
<evidence type="ECO:0000313" key="11">
    <source>
        <dbReference type="Proteomes" id="UP000663888"/>
    </source>
</evidence>
<keyword evidence="6" id="KW-0496">Mitochondrion</keyword>
<evidence type="ECO:0000256" key="5">
    <source>
        <dbReference type="ARBA" id="ARBA00022946"/>
    </source>
</evidence>
<comment type="subcellular location">
    <subcellularLocation>
        <location evidence="1">Mitochondrion matrix</location>
    </subcellularLocation>
</comment>
<protein>
    <recommendedName>
        <fullName evidence="4">Mitochondrial zinc maintenance protein 1, mitochondrial</fullName>
    </recommendedName>
</protein>
<keyword evidence="5" id="KW-0809">Transit peptide</keyword>
<dbReference type="PANTHER" id="PTHR46749">
    <property type="entry name" value="COMPLEX III ASSEMBLY FACTOR LYRM7"/>
    <property type="match status" value="1"/>
</dbReference>
<evidence type="ECO:0000256" key="9">
    <source>
        <dbReference type="SAM" id="MobiDB-lite"/>
    </source>
</evidence>
<comment type="similarity">
    <text evidence="2">Belongs to the complex I LYR family. MZM1 subfamily.</text>
</comment>
<dbReference type="AlphaFoldDB" id="A0A8H3BLV9"/>
<dbReference type="EMBL" id="CAJMWX010001051">
    <property type="protein sequence ID" value="CAE6460087.1"/>
    <property type="molecule type" value="Genomic_DNA"/>
</dbReference>
<evidence type="ECO:0000313" key="10">
    <source>
        <dbReference type="EMBL" id="CAE6460087.1"/>
    </source>
</evidence>
<dbReference type="CDD" id="cd20267">
    <property type="entry name" value="Complex1_LYR_LYRM7"/>
    <property type="match status" value="1"/>
</dbReference>
<dbReference type="InterPro" id="IPR045298">
    <property type="entry name" value="Complex1_LYR_LYRM7"/>
</dbReference>
<evidence type="ECO:0000256" key="1">
    <source>
        <dbReference type="ARBA" id="ARBA00004305"/>
    </source>
</evidence>
<evidence type="ECO:0000256" key="8">
    <source>
        <dbReference type="ARBA" id="ARBA00025268"/>
    </source>
</evidence>
<dbReference type="GO" id="GO:0034551">
    <property type="term" value="P:mitochondrial respiratory chain complex III assembly"/>
    <property type="evidence" value="ECO:0007669"/>
    <property type="project" value="InterPro"/>
</dbReference>
<sequence length="1199" mass="135901">MTSPITPTLKSSARSAYRALFRASGATFAGDDRVLYAFRDKVRTETVAGRQEADPVEYEARVKHAFEVADVLRKNVVQAVKQGEAEDASWKLRMTSDIELGSNEGVKVPYSRPTRGQPRSKCGEDPNAVAPLPPRSLQHMVGSKSTRSYSTAASSSFDSSNPIPSEQKQEREYDRVRVQSVRDRLREVNRRVSASPTGREFITERMLVEDKLSALVARMEFLATEMHDKLYPPSSTSAPAQTLAELLLDRIPISPKSTVDFIGPPAQLRQYSRYLQNAAKYANAVRTEALSLSPEVRTAIAALVETPAPGTRNPDNILEKLSAIQWRLLMIKRGMQGVIRSRQISLSETANLRTALRGAMQNVGYAQECVEDIENNGPRVEDARMLIEEMERSTRGSYLLELRKEMERRLEAGIAGKSVEEALISHGLSPATVQTTRRVYRRIRQYEEFFPRVLDIVTKALEEDNMGIFNALREHSEPLDATLDQLIALHPEDDEKAVWLREAKRALDLSTEVDDEYIRHITGKVKGASWLEWAEVVSSRLDLVGELVERAITADRHLEQYAWGESGVWEVDADKKNLFFNARMELVIIHDVAWRLERRMKQDVEDLREASVLLCEEVQSEFKIPRPASKEPNRLRTNISPWEKNAHIRSGIDILEFMQANQNHPGPALASVKFLNLTSISPPNLHQKGWNCMYLSCKLGLRLGTTLVNRCSSQIYHHLPMGNLATGGVRNTIQMQALLFPQATKHTAASSFIKNNWSKAPTHTQRRSGTRSRFKSLSTESPPESPSKLRMKPEEVRHKRTRPEPIPPKPVEPILENSVQKIAYFQGKLLEIRESINNQITIIDGLTRTLGVENDRLHPLVHCKHILRLDTSSILQELLQAIDYKTHQGRKHPTLEDTTAFWLESRILAVQLWVTKRLLLQIQSETESGAPDAHVRAVLQDIETQISGMSLVVATLRDRFHRVRPQHVGRSPNTGWAKKFLTKEESNDALDDSTLESTIQPPNTTPSQSNNTGALVSQSILLENLAIIAAYSRHESIIWKIERFLSRIEEIYLRVSKVTDLLDQLAGDLQVAEDRTHPVVSCKRVLQLDSFSSLDMVLRILRKRTPRNQIELDRGMGEVLWLDSRLPEVQLEVVKMRLWAFHETMKSQNLPHRQKNLIRSIRGRIKVSHSLLRNSRKEFGSYGPQGKFEVDGGVSTEEK</sequence>
<comment type="subunit">
    <text evidence="3">Interacts with RIP1.</text>
</comment>